<name>A0A1N7F0B0_9RHOB</name>
<dbReference type="EMBL" id="FTNV01000001">
    <property type="protein sequence ID" value="SIR93761.1"/>
    <property type="molecule type" value="Genomic_DNA"/>
</dbReference>
<feature type="signal peptide" evidence="1">
    <location>
        <begin position="1"/>
        <end position="19"/>
    </location>
</feature>
<dbReference type="RefSeq" id="WP_139194229.1">
    <property type="nucleotide sequence ID" value="NZ_CANNEL010000001.1"/>
</dbReference>
<feature type="chain" id="PRO_5009941509" evidence="1">
    <location>
        <begin position="20"/>
        <end position="75"/>
    </location>
</feature>
<dbReference type="Proteomes" id="UP000186019">
    <property type="component" value="Unassembled WGS sequence"/>
</dbReference>
<protein>
    <submittedName>
        <fullName evidence="2">Uncharacterized protein</fullName>
    </submittedName>
</protein>
<reference evidence="2 3" key="1">
    <citation type="submission" date="2017-01" db="EMBL/GenBank/DDBJ databases">
        <authorList>
            <person name="Mah S.A."/>
            <person name="Swanson W.J."/>
            <person name="Moy G.W."/>
            <person name="Vacquier V.D."/>
        </authorList>
    </citation>
    <scope>NUCLEOTIDE SEQUENCE [LARGE SCALE GENOMIC DNA]</scope>
    <source>
        <strain evidence="2 3">DSM 29590</strain>
    </source>
</reference>
<evidence type="ECO:0000256" key="1">
    <source>
        <dbReference type="SAM" id="SignalP"/>
    </source>
</evidence>
<gene>
    <name evidence="2" type="ORF">SAMN05421666_0657</name>
</gene>
<keyword evidence="1" id="KW-0732">Signal</keyword>
<sequence>MIRAAFLSLGFLGITGALIAVQPTSNLGSQAAEEPAAEGMTVPNNLITATGRVDSQALTRSAALLVGQRITPPKS</sequence>
<keyword evidence="3" id="KW-1185">Reference proteome</keyword>
<accession>A0A1N7F0B0</accession>
<organism evidence="2 3">
    <name type="scientific">Roseovarius nanhaiticus</name>
    <dbReference type="NCBI Taxonomy" id="573024"/>
    <lineage>
        <taxon>Bacteria</taxon>
        <taxon>Pseudomonadati</taxon>
        <taxon>Pseudomonadota</taxon>
        <taxon>Alphaproteobacteria</taxon>
        <taxon>Rhodobacterales</taxon>
        <taxon>Roseobacteraceae</taxon>
        <taxon>Roseovarius</taxon>
    </lineage>
</organism>
<evidence type="ECO:0000313" key="3">
    <source>
        <dbReference type="Proteomes" id="UP000186019"/>
    </source>
</evidence>
<evidence type="ECO:0000313" key="2">
    <source>
        <dbReference type="EMBL" id="SIR93761.1"/>
    </source>
</evidence>
<dbReference type="STRING" id="573024.SAMN05216208_1478"/>
<dbReference type="AlphaFoldDB" id="A0A1N7F0B0"/>
<proteinExistence type="predicted"/>